<dbReference type="InterPro" id="IPR050706">
    <property type="entry name" value="Cyclic-di-GMP_PDE-like"/>
</dbReference>
<name>A0AA96GUK5_9BACT</name>
<dbReference type="PANTHER" id="PTHR33121:SF70">
    <property type="entry name" value="SIGNALING PROTEIN YKOW"/>
    <property type="match status" value="1"/>
</dbReference>
<dbReference type="PROSITE" id="PS50110">
    <property type="entry name" value="RESPONSE_REGULATORY"/>
    <property type="match status" value="1"/>
</dbReference>
<dbReference type="Gene3D" id="3.30.70.270">
    <property type="match status" value="1"/>
</dbReference>
<dbReference type="InterPro" id="IPR029787">
    <property type="entry name" value="Nucleotide_cyclase"/>
</dbReference>
<dbReference type="EMBL" id="CP116968">
    <property type="protein sequence ID" value="WNM63866.1"/>
    <property type="molecule type" value="Genomic_DNA"/>
</dbReference>
<dbReference type="Pfam" id="PF00990">
    <property type="entry name" value="GGDEF"/>
    <property type="match status" value="1"/>
</dbReference>
<dbReference type="InterPro" id="IPR043128">
    <property type="entry name" value="Rev_trsase/Diguanyl_cyclase"/>
</dbReference>
<evidence type="ECO:0000259" key="3">
    <source>
        <dbReference type="PROSITE" id="PS50883"/>
    </source>
</evidence>
<dbReference type="RefSeq" id="WP_312748630.1">
    <property type="nucleotide sequence ID" value="NZ_CP116968.1"/>
</dbReference>
<dbReference type="PANTHER" id="PTHR33121">
    <property type="entry name" value="CYCLIC DI-GMP PHOSPHODIESTERASE PDEF"/>
    <property type="match status" value="1"/>
</dbReference>
<dbReference type="CDD" id="cd01949">
    <property type="entry name" value="GGDEF"/>
    <property type="match status" value="1"/>
</dbReference>
<dbReference type="Pfam" id="PF00072">
    <property type="entry name" value="Response_reg"/>
    <property type="match status" value="1"/>
</dbReference>
<dbReference type="SUPFAM" id="SSF55073">
    <property type="entry name" value="Nucleotide cyclase"/>
    <property type="match status" value="1"/>
</dbReference>
<dbReference type="InterPro" id="IPR001789">
    <property type="entry name" value="Sig_transdc_resp-reg_receiver"/>
</dbReference>
<feature type="domain" description="GGDEF" evidence="4">
    <location>
        <begin position="197"/>
        <end position="343"/>
    </location>
</feature>
<dbReference type="PROSITE" id="PS50887">
    <property type="entry name" value="GGDEF"/>
    <property type="match status" value="1"/>
</dbReference>
<accession>A0AA96GUK5</accession>
<protein>
    <submittedName>
        <fullName evidence="5">EAL domain-containing protein</fullName>
    </submittedName>
</protein>
<dbReference type="AlphaFoldDB" id="A0AA96GUK5"/>
<feature type="modified residue" description="4-aspartylphosphate" evidence="1">
    <location>
        <position position="90"/>
    </location>
</feature>
<proteinExistence type="predicted"/>
<dbReference type="InterPro" id="IPR011006">
    <property type="entry name" value="CheY-like_superfamily"/>
</dbReference>
<dbReference type="GO" id="GO:0071111">
    <property type="term" value="F:cyclic-guanylate-specific phosphodiesterase activity"/>
    <property type="evidence" value="ECO:0007669"/>
    <property type="project" value="InterPro"/>
</dbReference>
<evidence type="ECO:0000313" key="5">
    <source>
        <dbReference type="EMBL" id="WNM63866.1"/>
    </source>
</evidence>
<dbReference type="Proteomes" id="UP001302494">
    <property type="component" value="Chromosome"/>
</dbReference>
<dbReference type="Gene3D" id="3.40.50.2300">
    <property type="match status" value="1"/>
</dbReference>
<dbReference type="PROSITE" id="PS50883">
    <property type="entry name" value="EAL"/>
    <property type="match status" value="1"/>
</dbReference>
<dbReference type="GO" id="GO:0000160">
    <property type="term" value="P:phosphorelay signal transduction system"/>
    <property type="evidence" value="ECO:0007669"/>
    <property type="project" value="InterPro"/>
</dbReference>
<dbReference type="SUPFAM" id="SSF141868">
    <property type="entry name" value="EAL domain-like"/>
    <property type="match status" value="1"/>
</dbReference>
<keyword evidence="1" id="KW-0597">Phosphoprotein</keyword>
<sequence>MATEQTNQRAYQAHNNDGLLLAKPVLNELGCDETSLTQATIMMVDDEETTMEIMRAYLEDAGYQNFVLVEDSSRAMQQIEEYRPDILLLDLMMPNVPGFEILQLVRDHPKLKHLPVIILTSSSDAETKLQALDRGATDFLAKPVDPSELKLRVRNTLAARAYQNQLAYYDALTKLPNRSLFLDRLAWFIQRAERHQDNLVLLHISLNQFKRLSTTFGPEISDQLISQIAERMSSCMRRSDVFGRGIPDSTELDSLFRVDGDEFSLLCPTMAHAEHATKLASRILKVMESPFNANGTEVYISPSIGIASFPADATDVTALIQCAVGASTQANLHGKGGFNFYSSELNSQSLERLRMEADLRHAIEGDQLLLHYQPKVEVKSGHIIGVEALVRWQKPDGTLIFPDQFIPLAEETGLIISLGEWVLKEACAQLGRWQAEGLRLQMAVNVSAKQFNDGYLVQLVRETLQSTGIDAKYLTLELTESLLMGNAEQAVETLNHLMSLGPKISMDDFGTGYSSLSYLKRFPIHELKIDRSFLTDITHNPEARALVSAMIYLAHEFSLTVVAEGVENQEQLELLTTLNCDQYQGYFFSRPIRVEALATLLHPKCLSGKA</sequence>
<dbReference type="KEGG" id="nneo:PQG83_08945"/>
<feature type="domain" description="EAL" evidence="3">
    <location>
        <begin position="352"/>
        <end position="605"/>
    </location>
</feature>
<dbReference type="SMART" id="SM00448">
    <property type="entry name" value="REC"/>
    <property type="match status" value="1"/>
</dbReference>
<evidence type="ECO:0000256" key="1">
    <source>
        <dbReference type="PROSITE-ProRule" id="PRU00169"/>
    </source>
</evidence>
<keyword evidence="6" id="KW-1185">Reference proteome</keyword>
<dbReference type="InterPro" id="IPR035919">
    <property type="entry name" value="EAL_sf"/>
</dbReference>
<reference evidence="5 6" key="1">
    <citation type="submission" date="2023-01" db="EMBL/GenBank/DDBJ databases">
        <title>Cultivation and genomic characterization of new, ubiquitous marine nitrite-oxidizing bacteria from the Nitrospirales.</title>
        <authorList>
            <person name="Mueller A.J."/>
            <person name="Daebeler A."/>
            <person name="Herbold C.W."/>
            <person name="Kirkegaard R.H."/>
            <person name="Daims H."/>
        </authorList>
    </citation>
    <scope>NUCLEOTIDE SEQUENCE [LARGE SCALE GENOMIC DNA]</scope>
    <source>
        <strain evidence="5 6">DK</strain>
    </source>
</reference>
<dbReference type="CDD" id="cd01948">
    <property type="entry name" value="EAL"/>
    <property type="match status" value="1"/>
</dbReference>
<dbReference type="InterPro" id="IPR001633">
    <property type="entry name" value="EAL_dom"/>
</dbReference>
<dbReference type="SUPFAM" id="SSF52172">
    <property type="entry name" value="CheY-like"/>
    <property type="match status" value="1"/>
</dbReference>
<gene>
    <name evidence="5" type="ORF">PQG83_08945</name>
</gene>
<dbReference type="SMART" id="SM00052">
    <property type="entry name" value="EAL"/>
    <property type="match status" value="1"/>
</dbReference>
<dbReference type="Pfam" id="PF00563">
    <property type="entry name" value="EAL"/>
    <property type="match status" value="1"/>
</dbReference>
<dbReference type="FunFam" id="3.20.20.450:FF:000001">
    <property type="entry name" value="Cyclic di-GMP phosphodiesterase yahA"/>
    <property type="match status" value="1"/>
</dbReference>
<dbReference type="SMART" id="SM00267">
    <property type="entry name" value="GGDEF"/>
    <property type="match status" value="1"/>
</dbReference>
<evidence type="ECO:0000259" key="2">
    <source>
        <dbReference type="PROSITE" id="PS50110"/>
    </source>
</evidence>
<evidence type="ECO:0000259" key="4">
    <source>
        <dbReference type="PROSITE" id="PS50887"/>
    </source>
</evidence>
<dbReference type="NCBIfam" id="TIGR00254">
    <property type="entry name" value="GGDEF"/>
    <property type="match status" value="1"/>
</dbReference>
<dbReference type="InterPro" id="IPR000160">
    <property type="entry name" value="GGDEF_dom"/>
</dbReference>
<feature type="domain" description="Response regulatory" evidence="2">
    <location>
        <begin position="40"/>
        <end position="157"/>
    </location>
</feature>
<organism evidence="5 6">
    <name type="scientific">Candidatus Nitrospira neomarina</name>
    <dbReference type="NCBI Taxonomy" id="3020899"/>
    <lineage>
        <taxon>Bacteria</taxon>
        <taxon>Pseudomonadati</taxon>
        <taxon>Nitrospirota</taxon>
        <taxon>Nitrospiria</taxon>
        <taxon>Nitrospirales</taxon>
        <taxon>Nitrospiraceae</taxon>
        <taxon>Nitrospira</taxon>
    </lineage>
</organism>
<evidence type="ECO:0000313" key="6">
    <source>
        <dbReference type="Proteomes" id="UP001302494"/>
    </source>
</evidence>
<dbReference type="Gene3D" id="3.20.20.450">
    <property type="entry name" value="EAL domain"/>
    <property type="match status" value="1"/>
</dbReference>